<dbReference type="VEuPathDB" id="FungiDB:BO97DRAFT_277627"/>
<dbReference type="OrthoDB" id="273917at2759"/>
<dbReference type="RefSeq" id="XP_025546052.1">
    <property type="nucleotide sequence ID" value="XM_025691033.1"/>
</dbReference>
<sequence length="599" mass="67261">MAINIQSKCLLSRNFVRGYTSPLTIPCRHLHRTACNNSIFANEKPDDGSIVNQSWEIRHDTRRPRKRNQKAKKYTDSQISTSATAASSNNGTIITESLEKTLVAHRRSNRASIIRIVEVDMRRSPQAPAPSRPSKVKTAQKPHKVRTASSRPLKVPSEVEIGSQHIIQSEQPPVHAELLTQSPPRAEAITAAFSAHIRNPLQDLYTARPSEFPWLKHLMAERTFNDGLSQLDAEVRALGDYLAPTAVEEEQCQQIIAEVSRVLEGVVPHPPQLIGLRSVGLGTTSSAIALFLRLPDHAPRRGSRSSTRVSGHQRLLLRVERALRAHPSLCEILSRTSEETAAGQRNLLMTRHCATRLRVSFCARERMPSMLEYIKDYQAEYPSLRYLFPTIRVILQTQVMYGSEAGGITSEALLVLVVAFLKMSHGRFSRPDDLGLKLLAFLRMFGMEVDLKKTGVAADPPSLFDSATLKKACQEYANTAEMPAHLRGQLALVHSRNTARKRGNFAFAQRLCVQDPTNYMFDLGQSCLHTRYVQLTLRNAYEQLRMGLDEWPLPVHISPETSLLGSVLRMDRPFFKTENMRKALTARQELGRNFGSPKM</sequence>
<dbReference type="GO" id="GO:0003729">
    <property type="term" value="F:mRNA binding"/>
    <property type="evidence" value="ECO:0007669"/>
    <property type="project" value="TreeGrafter"/>
</dbReference>
<feature type="compositionally biased region" description="Basic residues" evidence="1">
    <location>
        <begin position="60"/>
        <end position="72"/>
    </location>
</feature>
<evidence type="ECO:0000313" key="2">
    <source>
        <dbReference type="EMBL" id="RAL06898.1"/>
    </source>
</evidence>
<dbReference type="Proteomes" id="UP000248961">
    <property type="component" value="Unassembled WGS sequence"/>
</dbReference>
<dbReference type="GO" id="GO:0043634">
    <property type="term" value="P:polyadenylation-dependent ncRNA catabolic process"/>
    <property type="evidence" value="ECO:0007669"/>
    <property type="project" value="TreeGrafter"/>
</dbReference>
<dbReference type="EMBL" id="KZ824348">
    <property type="protein sequence ID" value="RAL06898.1"/>
    <property type="molecule type" value="Genomic_DNA"/>
</dbReference>
<dbReference type="SUPFAM" id="SSF81631">
    <property type="entry name" value="PAP/OAS1 substrate-binding domain"/>
    <property type="match status" value="1"/>
</dbReference>
<feature type="region of interest" description="Disordered" evidence="1">
    <location>
        <begin position="59"/>
        <end position="88"/>
    </location>
</feature>
<reference evidence="2 3" key="1">
    <citation type="submission" date="2018-02" db="EMBL/GenBank/DDBJ databases">
        <title>The genomes of Aspergillus section Nigri reveals drivers in fungal speciation.</title>
        <authorList>
            <consortium name="DOE Joint Genome Institute"/>
            <person name="Vesth T.C."/>
            <person name="Nybo J."/>
            <person name="Theobald S."/>
            <person name="Brandl J."/>
            <person name="Frisvad J.C."/>
            <person name="Nielsen K.F."/>
            <person name="Lyhne E.K."/>
            <person name="Kogle M.E."/>
            <person name="Kuo A."/>
            <person name="Riley R."/>
            <person name="Clum A."/>
            <person name="Nolan M."/>
            <person name="Lipzen A."/>
            <person name="Salamov A."/>
            <person name="Henrissat B."/>
            <person name="Wiebenga A."/>
            <person name="De vries R.P."/>
            <person name="Grigoriev I.V."/>
            <person name="Mortensen U.H."/>
            <person name="Andersen M.R."/>
            <person name="Baker S.E."/>
        </authorList>
    </citation>
    <scope>NUCLEOTIDE SEQUENCE [LARGE SCALE GENOMIC DNA]</scope>
    <source>
        <strain evidence="2 3">CBS 101889</strain>
    </source>
</reference>
<dbReference type="AlphaFoldDB" id="A0A395HJ26"/>
<dbReference type="InterPro" id="IPR045862">
    <property type="entry name" value="Trf4-like"/>
</dbReference>
<gene>
    <name evidence="2" type="ORF">BO97DRAFT_277627</name>
</gene>
<dbReference type="PANTHER" id="PTHR23092:SF50">
    <property type="entry name" value="MTF2-LIKE C-TERMINAL DOMAIN-CONTAINING PROTEIN"/>
    <property type="match status" value="1"/>
</dbReference>
<dbReference type="GO" id="GO:0031499">
    <property type="term" value="C:TRAMP complex"/>
    <property type="evidence" value="ECO:0007669"/>
    <property type="project" value="TreeGrafter"/>
</dbReference>
<dbReference type="GO" id="GO:0031123">
    <property type="term" value="P:RNA 3'-end processing"/>
    <property type="evidence" value="ECO:0007669"/>
    <property type="project" value="TreeGrafter"/>
</dbReference>
<keyword evidence="3" id="KW-1185">Reference proteome</keyword>
<dbReference type="PANTHER" id="PTHR23092">
    <property type="entry name" value="POLY(A) RNA POLYMERASE"/>
    <property type="match status" value="1"/>
</dbReference>
<proteinExistence type="predicted"/>
<protein>
    <recommendedName>
        <fullName evidence="4">PAP-associated domain-containing protein</fullName>
    </recommendedName>
</protein>
<dbReference type="GeneID" id="37195322"/>
<evidence type="ECO:0000313" key="3">
    <source>
        <dbReference type="Proteomes" id="UP000248961"/>
    </source>
</evidence>
<name>A0A395HJ26_ASPHC</name>
<dbReference type="Gene3D" id="1.10.1410.10">
    <property type="match status" value="1"/>
</dbReference>
<dbReference type="GO" id="GO:0005730">
    <property type="term" value="C:nucleolus"/>
    <property type="evidence" value="ECO:0007669"/>
    <property type="project" value="TreeGrafter"/>
</dbReference>
<feature type="compositionally biased region" description="Basic residues" evidence="1">
    <location>
        <begin position="134"/>
        <end position="146"/>
    </location>
</feature>
<dbReference type="STRING" id="1450537.A0A395HJ26"/>
<dbReference type="GO" id="GO:1990817">
    <property type="term" value="F:poly(A) RNA polymerase activity"/>
    <property type="evidence" value="ECO:0007669"/>
    <property type="project" value="InterPro"/>
</dbReference>
<evidence type="ECO:0008006" key="4">
    <source>
        <dbReference type="Google" id="ProtNLM"/>
    </source>
</evidence>
<evidence type="ECO:0000256" key="1">
    <source>
        <dbReference type="SAM" id="MobiDB-lite"/>
    </source>
</evidence>
<organism evidence="2 3">
    <name type="scientific">Aspergillus homomorphus (strain CBS 101889)</name>
    <dbReference type="NCBI Taxonomy" id="1450537"/>
    <lineage>
        <taxon>Eukaryota</taxon>
        <taxon>Fungi</taxon>
        <taxon>Dikarya</taxon>
        <taxon>Ascomycota</taxon>
        <taxon>Pezizomycotina</taxon>
        <taxon>Eurotiomycetes</taxon>
        <taxon>Eurotiomycetidae</taxon>
        <taxon>Eurotiales</taxon>
        <taxon>Aspergillaceae</taxon>
        <taxon>Aspergillus</taxon>
        <taxon>Aspergillus subgen. Circumdati</taxon>
    </lineage>
</organism>
<accession>A0A395HJ26</accession>
<feature type="region of interest" description="Disordered" evidence="1">
    <location>
        <begin position="123"/>
        <end position="153"/>
    </location>
</feature>